<name>A0A3Q9V168_9MICO</name>
<dbReference type="InterPro" id="IPR039743">
    <property type="entry name" value="6GAL/EXGAL"/>
</dbReference>
<gene>
    <name evidence="3" type="ORF">C1I64_13500</name>
</gene>
<evidence type="ECO:0000313" key="4">
    <source>
        <dbReference type="Proteomes" id="UP000285317"/>
    </source>
</evidence>
<feature type="signal peptide" evidence="1">
    <location>
        <begin position="1"/>
        <end position="25"/>
    </location>
</feature>
<feature type="chain" id="PRO_5039113262" evidence="1">
    <location>
        <begin position="26"/>
        <end position="476"/>
    </location>
</feature>
<keyword evidence="1" id="KW-0732">Signal</keyword>
<dbReference type="RefSeq" id="WP_127887547.1">
    <property type="nucleotide sequence ID" value="NZ_CP028137.1"/>
</dbReference>
<dbReference type="PANTHER" id="PTHR42767">
    <property type="entry name" value="ENDO-BETA-1,6-GALACTANASE"/>
    <property type="match status" value="1"/>
</dbReference>
<organism evidence="3 4">
    <name type="scientific">Rathayibacter festucae DSM 15932</name>
    <dbReference type="NCBI Taxonomy" id="1328866"/>
    <lineage>
        <taxon>Bacteria</taxon>
        <taxon>Bacillati</taxon>
        <taxon>Actinomycetota</taxon>
        <taxon>Actinomycetes</taxon>
        <taxon>Micrococcales</taxon>
        <taxon>Microbacteriaceae</taxon>
        <taxon>Rathayibacter</taxon>
    </lineage>
</organism>
<sequence length="476" mass="51240">MTMDRRGLLALAGTAALTGAVTAVAGPGAAPAHAATGTAVVDPAQRGPVWEGFGTALCWFAHRIGGTQAVRDTYADLLFDRDKGLGLNIVRYNIGGGENPAYPGHMDLRARIPGYLASASAAYDWSADPNQRWFLQAAKSRIPASEFLAESFANSPPWWMTISGSVTGGRNAAENLRPDSYEAFARYLVTVNERFRTTWGVAFRTLSPVNEPSAAYWTFGNRQEGNRMYPANQAIMLKALADELARQGSPTRIAASEETSIDVGRDTVNSWSAQTRALVGQYNVHSYEGSDRTGFKTAARGTRIWDSEHGNGDASGSTLSQNILWDVKWLGASAFAYWQAVDSGGWGMLDTDLNNASADLSSYTRNKKFWAMAQWSRYVRRGYRVIGVSDNDTVAFHDEAGRRVVLVTVNTTSTPATVTYDLTRFAPATATASGVRTGASEDLAALPPAALAGNRFTASAPAMSTTTWVVPSMTLN</sequence>
<dbReference type="PROSITE" id="PS51318">
    <property type="entry name" value="TAT"/>
    <property type="match status" value="1"/>
</dbReference>
<evidence type="ECO:0000256" key="1">
    <source>
        <dbReference type="SAM" id="SignalP"/>
    </source>
</evidence>
<feature type="domain" description="Endo-beta-1,6-galactanase-like" evidence="2">
    <location>
        <begin position="41"/>
        <end position="263"/>
    </location>
</feature>
<dbReference type="Proteomes" id="UP000285317">
    <property type="component" value="Chromosome"/>
</dbReference>
<dbReference type="Pfam" id="PF14587">
    <property type="entry name" value="Glyco_hydr_30_2"/>
    <property type="match status" value="1"/>
</dbReference>
<dbReference type="EMBL" id="CP028137">
    <property type="protein sequence ID" value="AZZ52953.1"/>
    <property type="molecule type" value="Genomic_DNA"/>
</dbReference>
<proteinExistence type="predicted"/>
<dbReference type="PANTHER" id="PTHR42767:SF1">
    <property type="entry name" value="ENDO-BETA-1,6-GALACTANASE-LIKE DOMAIN-CONTAINING PROTEIN"/>
    <property type="match status" value="1"/>
</dbReference>
<dbReference type="AlphaFoldDB" id="A0A3Q9V168"/>
<dbReference type="Gene3D" id="3.20.20.80">
    <property type="entry name" value="Glycosidases"/>
    <property type="match status" value="1"/>
</dbReference>
<evidence type="ECO:0000313" key="3">
    <source>
        <dbReference type="EMBL" id="AZZ52953.1"/>
    </source>
</evidence>
<protein>
    <submittedName>
        <fullName evidence="3">Glycosyl hydrolase</fullName>
    </submittedName>
</protein>
<reference evidence="3 4" key="1">
    <citation type="submission" date="2018-03" db="EMBL/GenBank/DDBJ databases">
        <title>Bacteriophage NCPPB3778 and a type I-E CRISPR drive the evolution of the US Biological Select Agent, Rathayibacter toxicus.</title>
        <authorList>
            <person name="Davis E.W.II."/>
            <person name="Tabima J.F."/>
            <person name="Weisberg A.J."/>
            <person name="Dantas Lopes L."/>
            <person name="Wiseman M.S."/>
            <person name="Wiseman M.S."/>
            <person name="Pupko T."/>
            <person name="Belcher M.S."/>
            <person name="Sechler A.J."/>
            <person name="Tancos M.A."/>
            <person name="Schroeder B.K."/>
            <person name="Murray T.D."/>
            <person name="Luster D.G."/>
            <person name="Schneider W.L."/>
            <person name="Rogers E."/>
            <person name="Andreote F.D."/>
            <person name="Grunwald N.J."/>
            <person name="Putnam M.L."/>
            <person name="Chang J.H."/>
        </authorList>
    </citation>
    <scope>NUCLEOTIDE SEQUENCE [LARGE SCALE GENOMIC DNA]</scope>
    <source>
        <strain evidence="3 4">DSM 15932</strain>
    </source>
</reference>
<dbReference type="SUPFAM" id="SSF51445">
    <property type="entry name" value="(Trans)glycosidases"/>
    <property type="match status" value="1"/>
</dbReference>
<dbReference type="InterPro" id="IPR006311">
    <property type="entry name" value="TAT_signal"/>
</dbReference>
<accession>A0A3Q9V168</accession>
<dbReference type="Gene3D" id="2.60.40.1180">
    <property type="entry name" value="Golgi alpha-mannosidase II"/>
    <property type="match status" value="1"/>
</dbReference>
<keyword evidence="3" id="KW-0378">Hydrolase</keyword>
<dbReference type="InterPro" id="IPR017853">
    <property type="entry name" value="GH"/>
</dbReference>
<dbReference type="InterPro" id="IPR039514">
    <property type="entry name" value="6GAL-like"/>
</dbReference>
<evidence type="ECO:0000259" key="2">
    <source>
        <dbReference type="Pfam" id="PF14587"/>
    </source>
</evidence>
<dbReference type="KEGG" id="rfs:C1I64_13500"/>
<dbReference type="GO" id="GO:0004553">
    <property type="term" value="F:hydrolase activity, hydrolyzing O-glycosyl compounds"/>
    <property type="evidence" value="ECO:0007669"/>
    <property type="project" value="InterPro"/>
</dbReference>
<dbReference type="InterPro" id="IPR013780">
    <property type="entry name" value="Glyco_hydro_b"/>
</dbReference>